<comment type="pathway">
    <text evidence="1">Lipid metabolism; fatty acid biosynthesis.</text>
</comment>
<comment type="subcellular location">
    <subcellularLocation>
        <location evidence="12">Endoplasmic reticulum membrane</location>
        <topology evidence="12">Single-pass membrane protein</topology>
    </subcellularLocation>
</comment>
<keyword evidence="5 12" id="KW-0276">Fatty acid metabolism</keyword>
<dbReference type="Pfam" id="PF00106">
    <property type="entry name" value="adh_short"/>
    <property type="match status" value="1"/>
</dbReference>
<evidence type="ECO:0000256" key="12">
    <source>
        <dbReference type="HAMAP-Rule" id="MF_03107"/>
    </source>
</evidence>
<dbReference type="SUPFAM" id="SSF51735">
    <property type="entry name" value="NAD(P)-binding Rossmann-fold domains"/>
    <property type="match status" value="1"/>
</dbReference>
<keyword evidence="6 12" id="KW-0521">NADP</keyword>
<evidence type="ECO:0000256" key="13">
    <source>
        <dbReference type="SAM" id="Phobius"/>
    </source>
</evidence>
<reference evidence="14" key="1">
    <citation type="journal article" date="2020" name="Nat. Commun.">
        <title>Large-scale genome sequencing of mycorrhizal fungi provides insights into the early evolution of symbiotic traits.</title>
        <authorList>
            <person name="Miyauchi S."/>
            <person name="Kiss E."/>
            <person name="Kuo A."/>
            <person name="Drula E."/>
            <person name="Kohler A."/>
            <person name="Sanchez-Garcia M."/>
            <person name="Morin E."/>
            <person name="Andreopoulos B."/>
            <person name="Barry K.W."/>
            <person name="Bonito G."/>
            <person name="Buee M."/>
            <person name="Carver A."/>
            <person name="Chen C."/>
            <person name="Cichocki N."/>
            <person name="Clum A."/>
            <person name="Culley D."/>
            <person name="Crous P.W."/>
            <person name="Fauchery L."/>
            <person name="Girlanda M."/>
            <person name="Hayes R.D."/>
            <person name="Keri Z."/>
            <person name="LaButti K."/>
            <person name="Lipzen A."/>
            <person name="Lombard V."/>
            <person name="Magnuson J."/>
            <person name="Maillard F."/>
            <person name="Murat C."/>
            <person name="Nolan M."/>
            <person name="Ohm R.A."/>
            <person name="Pangilinan J."/>
            <person name="Pereira M.F."/>
            <person name="Perotto S."/>
            <person name="Peter M."/>
            <person name="Pfister S."/>
            <person name="Riley R."/>
            <person name="Sitrit Y."/>
            <person name="Stielow J.B."/>
            <person name="Szollosi G."/>
            <person name="Zifcakova L."/>
            <person name="Stursova M."/>
            <person name="Spatafora J.W."/>
            <person name="Tedersoo L."/>
            <person name="Vaario L.M."/>
            <person name="Yamada A."/>
            <person name="Yan M."/>
            <person name="Wang P."/>
            <person name="Xu J."/>
            <person name="Bruns T."/>
            <person name="Baldrian P."/>
            <person name="Vilgalys R."/>
            <person name="Dunand C."/>
            <person name="Henrissat B."/>
            <person name="Grigoriev I.V."/>
            <person name="Hibbett D."/>
            <person name="Nagy L.G."/>
            <person name="Martin F.M."/>
        </authorList>
    </citation>
    <scope>NUCLEOTIDE SEQUENCE</scope>
    <source>
        <strain evidence="14">UP504</strain>
    </source>
</reference>
<evidence type="ECO:0000256" key="5">
    <source>
        <dbReference type="ARBA" id="ARBA00022832"/>
    </source>
</evidence>
<evidence type="ECO:0000256" key="1">
    <source>
        <dbReference type="ARBA" id="ARBA00005194"/>
    </source>
</evidence>
<dbReference type="CDD" id="cd05356">
    <property type="entry name" value="17beta-HSD1_like_SDR_c"/>
    <property type="match status" value="1"/>
</dbReference>
<dbReference type="Gene3D" id="3.40.50.720">
    <property type="entry name" value="NAD(P)-binding Rossmann-like Domain"/>
    <property type="match status" value="1"/>
</dbReference>
<evidence type="ECO:0000256" key="6">
    <source>
        <dbReference type="ARBA" id="ARBA00022857"/>
    </source>
</evidence>
<dbReference type="PANTHER" id="PTHR43086">
    <property type="entry name" value="VERY-LONG-CHAIN 3-OXOOACYL-COA REDUCTASE"/>
    <property type="match status" value="1"/>
</dbReference>
<comment type="catalytic activity">
    <reaction evidence="12">
        <text>a very-long-chain (3R)-3-hydroxyacyl-CoA + NADP(+) = a very-long-chain 3-oxoacyl-CoA + NADPH + H(+)</text>
        <dbReference type="Rhea" id="RHEA:48680"/>
        <dbReference type="ChEBI" id="CHEBI:15378"/>
        <dbReference type="ChEBI" id="CHEBI:57783"/>
        <dbReference type="ChEBI" id="CHEBI:58349"/>
        <dbReference type="ChEBI" id="CHEBI:85440"/>
        <dbReference type="ChEBI" id="CHEBI:90725"/>
        <dbReference type="EC" id="1.1.1.330"/>
    </reaction>
</comment>
<evidence type="ECO:0000256" key="2">
    <source>
        <dbReference type="ARBA" id="ARBA00022516"/>
    </source>
</evidence>
<keyword evidence="9 12" id="KW-0443">Lipid metabolism</keyword>
<keyword evidence="10 12" id="KW-0472">Membrane</keyword>
<comment type="similarity">
    <text evidence="12">Belongs to the short-chain dehydrogenases/reductases (SDR) family.</text>
</comment>
<proteinExistence type="inferred from homology"/>
<gene>
    <name evidence="14" type="ORF">BS47DRAFT_1373316</name>
</gene>
<dbReference type="GO" id="GO:0141040">
    <property type="term" value="F:very-long-chain 3-oxoacyl-CoA reductase activity"/>
    <property type="evidence" value="ECO:0007669"/>
    <property type="project" value="UniProtKB-EC"/>
</dbReference>
<keyword evidence="4 12" id="KW-0256">Endoplasmic reticulum</keyword>
<feature type="transmembrane region" description="Helical" evidence="13">
    <location>
        <begin position="20"/>
        <end position="44"/>
    </location>
</feature>
<evidence type="ECO:0000313" key="14">
    <source>
        <dbReference type="EMBL" id="KAF9510427.1"/>
    </source>
</evidence>
<dbReference type="GO" id="GO:0030497">
    <property type="term" value="P:fatty acid elongation"/>
    <property type="evidence" value="ECO:0007669"/>
    <property type="project" value="UniProtKB-UniRule"/>
</dbReference>
<dbReference type="PROSITE" id="PS00061">
    <property type="entry name" value="ADH_SHORT"/>
    <property type="match status" value="1"/>
</dbReference>
<keyword evidence="11 12" id="KW-0275">Fatty acid biosynthesis</keyword>
<sequence>MNVLGVLKVCTISVTQYPLIALSLGALGGLSLASFLFSALRVLLQTFVLRGISLKTYGAKKGVWAVVTGATDGIGREFANQLAKAGFNVVLLNTVGSEIEAKYGNQTKIHAIDFSAPDEKAYEGLASLISGLEIGVLVNNVGRSHDFPVYFQDTTLEAIQDIIEINVKATLRVTSIILPSLVARKSGLILNIGSFAAAVPSPMLATYAGAKAFLATWSQALGEELRSTGVLVQHVNTFWVVSAMSKIRKPSALTPLPSTYVRAVLSRIGLPCGALGSPYYTTPYWAHSLVDFVLRQVGLMGIYMRVTHGMHKDLRARALKKLAREAKSQ</sequence>
<dbReference type="GO" id="GO:0045703">
    <property type="term" value="F:ketoreductase activity"/>
    <property type="evidence" value="ECO:0007669"/>
    <property type="project" value="UniProtKB-UniRule"/>
</dbReference>
<keyword evidence="2 12" id="KW-0444">Lipid biosynthesis</keyword>
<evidence type="ECO:0000313" key="15">
    <source>
        <dbReference type="Proteomes" id="UP000886523"/>
    </source>
</evidence>
<feature type="active site" description="Proton acceptor" evidence="12">
    <location>
        <position position="207"/>
    </location>
</feature>
<dbReference type="InterPro" id="IPR002347">
    <property type="entry name" value="SDR_fam"/>
</dbReference>
<dbReference type="OrthoDB" id="5545019at2759"/>
<name>A0A9P6DQV2_9AGAM</name>
<evidence type="ECO:0000256" key="9">
    <source>
        <dbReference type="ARBA" id="ARBA00023098"/>
    </source>
</evidence>
<dbReference type="InterPro" id="IPR027533">
    <property type="entry name" value="3_ketoreductase_fungal"/>
</dbReference>
<keyword evidence="7 12" id="KW-1133">Transmembrane helix</keyword>
<protein>
    <recommendedName>
        <fullName evidence="12">Very-long-chain 3-oxoacyl-CoA reductase</fullName>
        <ecNumber evidence="12">1.1.1.330</ecNumber>
    </recommendedName>
    <alternativeName>
        <fullName evidence="12">3-ketoacyl-CoA reductase</fullName>
        <shortName evidence="12">3-ketoreductase</shortName>
        <shortName evidence="12">KAR</shortName>
    </alternativeName>
    <alternativeName>
        <fullName evidence="12">Microsomal beta-keto-reductase</fullName>
    </alternativeName>
</protein>
<dbReference type="InterPro" id="IPR036291">
    <property type="entry name" value="NAD(P)-bd_dom_sf"/>
</dbReference>
<evidence type="ECO:0000256" key="4">
    <source>
        <dbReference type="ARBA" id="ARBA00022824"/>
    </source>
</evidence>
<keyword evidence="3 12" id="KW-0812">Transmembrane</keyword>
<evidence type="ECO:0000256" key="8">
    <source>
        <dbReference type="ARBA" id="ARBA00023002"/>
    </source>
</evidence>
<organism evidence="14 15">
    <name type="scientific">Hydnum rufescens UP504</name>
    <dbReference type="NCBI Taxonomy" id="1448309"/>
    <lineage>
        <taxon>Eukaryota</taxon>
        <taxon>Fungi</taxon>
        <taxon>Dikarya</taxon>
        <taxon>Basidiomycota</taxon>
        <taxon>Agaricomycotina</taxon>
        <taxon>Agaricomycetes</taxon>
        <taxon>Cantharellales</taxon>
        <taxon>Hydnaceae</taxon>
        <taxon>Hydnum</taxon>
    </lineage>
</organism>
<evidence type="ECO:0000256" key="3">
    <source>
        <dbReference type="ARBA" id="ARBA00022692"/>
    </source>
</evidence>
<dbReference type="Proteomes" id="UP000886523">
    <property type="component" value="Unassembled WGS sequence"/>
</dbReference>
<comment type="caution">
    <text evidence="14">The sequence shown here is derived from an EMBL/GenBank/DDBJ whole genome shotgun (WGS) entry which is preliminary data.</text>
</comment>
<comment type="function">
    <text evidence="12">Component of the microsomal membrane bound fatty acid elongation system, which produces the 26-carbon very long-chain fatty acids (VLCFA) from palmitate. Catalyzes the reduction of the 3-ketoacyl-CoA intermediate that is formed in each cycle of fatty acid elongation. VLCFAs serve as precursors for ceramide and sphingolipids.</text>
</comment>
<dbReference type="InterPro" id="IPR020904">
    <property type="entry name" value="Sc_DH/Rdtase_CS"/>
</dbReference>
<keyword evidence="8 12" id="KW-0560">Oxidoreductase</keyword>
<keyword evidence="15" id="KW-1185">Reference proteome</keyword>
<dbReference type="HAMAP" id="MF_03107">
    <property type="entry name" value="3_ketoreductase"/>
    <property type="match status" value="1"/>
</dbReference>
<dbReference type="EC" id="1.1.1.330" evidence="12"/>
<dbReference type="AlphaFoldDB" id="A0A9P6DQV2"/>
<evidence type="ECO:0000256" key="10">
    <source>
        <dbReference type="ARBA" id="ARBA00023136"/>
    </source>
</evidence>
<feature type="binding site" evidence="12">
    <location>
        <position position="194"/>
    </location>
    <ligand>
        <name>substrate</name>
    </ligand>
</feature>
<evidence type="ECO:0000256" key="7">
    <source>
        <dbReference type="ARBA" id="ARBA00022989"/>
    </source>
</evidence>
<dbReference type="GO" id="GO:0005789">
    <property type="term" value="C:endoplasmic reticulum membrane"/>
    <property type="evidence" value="ECO:0007669"/>
    <property type="project" value="UniProtKB-SubCell"/>
</dbReference>
<dbReference type="EMBL" id="MU129016">
    <property type="protein sequence ID" value="KAF9510427.1"/>
    <property type="molecule type" value="Genomic_DNA"/>
</dbReference>
<accession>A0A9P6DQV2</accession>
<dbReference type="PANTHER" id="PTHR43086:SF2">
    <property type="entry name" value="HYDROXYSTEROID DEHYDROGENASE-LIKE PROTEIN 1"/>
    <property type="match status" value="1"/>
</dbReference>
<dbReference type="PRINTS" id="PR00081">
    <property type="entry name" value="GDHRDH"/>
</dbReference>
<evidence type="ECO:0000256" key="11">
    <source>
        <dbReference type="ARBA" id="ARBA00023160"/>
    </source>
</evidence>
<dbReference type="PIRSF" id="PIRSF000126">
    <property type="entry name" value="11-beta-HSD1"/>
    <property type="match status" value="1"/>
</dbReference>